<keyword evidence="2" id="KW-0503">Monooxygenase</keyword>
<evidence type="ECO:0000313" key="3">
    <source>
        <dbReference type="Proteomes" id="UP000192761"/>
    </source>
</evidence>
<feature type="domain" description="ABM" evidence="1">
    <location>
        <begin position="2"/>
        <end position="90"/>
    </location>
</feature>
<gene>
    <name evidence="2" type="ORF">SAMN02745857_02053</name>
</gene>
<dbReference type="OrthoDB" id="9812192at2"/>
<keyword evidence="2" id="KW-0560">Oxidoreductase</keyword>
<dbReference type="Pfam" id="PF03992">
    <property type="entry name" value="ABM"/>
    <property type="match status" value="1"/>
</dbReference>
<proteinExistence type="predicted"/>
<dbReference type="PROSITE" id="PS51725">
    <property type="entry name" value="ABM"/>
    <property type="match status" value="1"/>
</dbReference>
<dbReference type="AlphaFoldDB" id="A0A1W1XM47"/>
<name>A0A1W1XM47_9NEIS</name>
<dbReference type="EMBL" id="FWXD01000010">
    <property type="protein sequence ID" value="SMC25059.1"/>
    <property type="molecule type" value="Genomic_DNA"/>
</dbReference>
<dbReference type="Proteomes" id="UP000192761">
    <property type="component" value="Unassembled WGS sequence"/>
</dbReference>
<evidence type="ECO:0000259" key="1">
    <source>
        <dbReference type="PROSITE" id="PS51725"/>
    </source>
</evidence>
<dbReference type="RefSeq" id="WP_084090705.1">
    <property type="nucleotide sequence ID" value="NZ_FWXD01000010.1"/>
</dbReference>
<keyword evidence="3" id="KW-1185">Reference proteome</keyword>
<protein>
    <submittedName>
        <fullName evidence="2">Quinol monooxygenase YgiN</fullName>
    </submittedName>
</protein>
<dbReference type="InterPro" id="IPR011008">
    <property type="entry name" value="Dimeric_a/b-barrel"/>
</dbReference>
<accession>A0A1W1XM47</accession>
<dbReference type="InterPro" id="IPR050744">
    <property type="entry name" value="AI-2_Isomerase_LsrG"/>
</dbReference>
<reference evidence="2 3" key="1">
    <citation type="submission" date="2017-04" db="EMBL/GenBank/DDBJ databases">
        <authorList>
            <person name="Afonso C.L."/>
            <person name="Miller P.J."/>
            <person name="Scott M.A."/>
            <person name="Spackman E."/>
            <person name="Goraichik I."/>
            <person name="Dimitrov K.M."/>
            <person name="Suarez D.L."/>
            <person name="Swayne D.E."/>
        </authorList>
    </citation>
    <scope>NUCLEOTIDE SEQUENCE [LARGE SCALE GENOMIC DNA]</scope>
    <source>
        <strain evidence="2 3">DSM 23236</strain>
    </source>
</reference>
<dbReference type="PANTHER" id="PTHR33336">
    <property type="entry name" value="QUINOL MONOOXYGENASE YGIN-RELATED"/>
    <property type="match status" value="1"/>
</dbReference>
<dbReference type="SUPFAM" id="SSF54909">
    <property type="entry name" value="Dimeric alpha+beta barrel"/>
    <property type="match status" value="1"/>
</dbReference>
<dbReference type="InterPro" id="IPR007138">
    <property type="entry name" value="ABM_dom"/>
</dbReference>
<dbReference type="STRING" id="1121001.SAMN02745857_02053"/>
<dbReference type="GO" id="GO:0004497">
    <property type="term" value="F:monooxygenase activity"/>
    <property type="evidence" value="ECO:0007669"/>
    <property type="project" value="UniProtKB-KW"/>
</dbReference>
<dbReference type="PANTHER" id="PTHR33336:SF3">
    <property type="entry name" value="ABM DOMAIN-CONTAINING PROTEIN"/>
    <property type="match status" value="1"/>
</dbReference>
<sequence>MYLLHAELKARPHAIAEVRSLLDTCRQAARAEPGNLDFAIFCREDSPDEFVVYERYRSKADCELHLHSAPIQAVLQKFELLLQHPPRIVQAGLLAGHFCADD</sequence>
<organism evidence="2 3">
    <name type="scientific">Andreprevotia lacus DSM 23236</name>
    <dbReference type="NCBI Taxonomy" id="1121001"/>
    <lineage>
        <taxon>Bacteria</taxon>
        <taxon>Pseudomonadati</taxon>
        <taxon>Pseudomonadota</taxon>
        <taxon>Betaproteobacteria</taxon>
        <taxon>Neisseriales</taxon>
        <taxon>Chitinibacteraceae</taxon>
        <taxon>Andreprevotia</taxon>
    </lineage>
</organism>
<evidence type="ECO:0000313" key="2">
    <source>
        <dbReference type="EMBL" id="SMC25059.1"/>
    </source>
</evidence>
<dbReference type="Gene3D" id="3.30.70.100">
    <property type="match status" value="1"/>
</dbReference>